<proteinExistence type="predicted"/>
<accession>M6W127</accession>
<sequence length="42" mass="5161">MEKIKIYLKNILSLLKISILRWLLKRIFERLIPIRVVEKLIL</sequence>
<gene>
    <name evidence="1" type="ORF">LEP1GSC172_1578</name>
</gene>
<dbReference type="Proteomes" id="UP000012112">
    <property type="component" value="Unassembled WGS sequence"/>
</dbReference>
<organism evidence="1 2">
    <name type="scientific">Leptospira noguchii</name>
    <dbReference type="NCBI Taxonomy" id="28182"/>
    <lineage>
        <taxon>Bacteria</taxon>
        <taxon>Pseudomonadati</taxon>
        <taxon>Spirochaetota</taxon>
        <taxon>Spirochaetia</taxon>
        <taxon>Leptospirales</taxon>
        <taxon>Leptospiraceae</taxon>
        <taxon>Leptospira</taxon>
    </lineage>
</organism>
<dbReference type="EMBL" id="AKWD02000007">
    <property type="protein sequence ID" value="EMO55488.1"/>
    <property type="molecule type" value="Genomic_DNA"/>
</dbReference>
<evidence type="ECO:0000313" key="1">
    <source>
        <dbReference type="EMBL" id="EMO55488.1"/>
    </source>
</evidence>
<comment type="caution">
    <text evidence="1">The sequence shown here is derived from an EMBL/GenBank/DDBJ whole genome shotgun (WGS) entry which is preliminary data.</text>
</comment>
<reference evidence="1 2" key="1">
    <citation type="submission" date="2013-01" db="EMBL/GenBank/DDBJ databases">
        <authorList>
            <person name="Harkins D.M."/>
            <person name="Durkin A.S."/>
            <person name="Brinkac L.M."/>
            <person name="Haft D.H."/>
            <person name="Selengut J.D."/>
            <person name="Sanka R."/>
            <person name="DePew J."/>
            <person name="Purushe J."/>
            <person name="Matthias M.A."/>
            <person name="Vinetz J.M."/>
            <person name="Sutton G.G."/>
            <person name="Nierman W.C."/>
            <person name="Fouts D.E."/>
        </authorList>
    </citation>
    <scope>NUCLEOTIDE SEQUENCE [LARGE SCALE GENOMIC DNA]</scope>
    <source>
        <strain evidence="1 2">HAI1536</strain>
    </source>
</reference>
<dbReference type="AlphaFoldDB" id="M6W127"/>
<evidence type="ECO:0000313" key="2">
    <source>
        <dbReference type="Proteomes" id="UP000012112"/>
    </source>
</evidence>
<protein>
    <submittedName>
        <fullName evidence="1">Uncharacterized protein</fullName>
    </submittedName>
</protein>
<name>M6W127_9LEPT</name>